<dbReference type="EMBL" id="CP021748">
    <property type="protein sequence ID" value="ARX88270.1"/>
    <property type="molecule type" value="Genomic_DNA"/>
</dbReference>
<keyword evidence="2" id="KW-1185">Reference proteome</keyword>
<dbReference type="InterPro" id="IPR051908">
    <property type="entry name" value="Ribosomal_N-acetyltransferase"/>
</dbReference>
<dbReference type="AlphaFoldDB" id="A0A1Z1WPF0"/>
<dbReference type="Pfam" id="PF13420">
    <property type="entry name" value="Acetyltransf_4"/>
    <property type="match status" value="1"/>
</dbReference>
<dbReference type="InterPro" id="IPR016181">
    <property type="entry name" value="Acyl_CoA_acyltransferase"/>
</dbReference>
<dbReference type="GO" id="GO:0005737">
    <property type="term" value="C:cytoplasm"/>
    <property type="evidence" value="ECO:0007669"/>
    <property type="project" value="TreeGrafter"/>
</dbReference>
<sequence length="75" mass="8881">MMLLRFMFAERRYHKCEARIFGHNEASLALHRRLGFAEEGRLRDHVFFAGRHHDLVVMGILADEFAQLYSMSELE</sequence>
<dbReference type="GO" id="GO:1990189">
    <property type="term" value="F:protein N-terminal-serine acetyltransferase activity"/>
    <property type="evidence" value="ECO:0007669"/>
    <property type="project" value="TreeGrafter"/>
</dbReference>
<reference evidence="1 2" key="1">
    <citation type="submission" date="2017-05" db="EMBL/GenBank/DDBJ databases">
        <title>Streptomyces alboflavus Genome sequencing and assembly.</title>
        <authorList>
            <person name="Wang Y."/>
            <person name="Du B."/>
            <person name="Ding Y."/>
            <person name="Liu H."/>
            <person name="Hou Q."/>
            <person name="Liu K."/>
            <person name="Wang C."/>
            <person name="Yao L."/>
        </authorList>
    </citation>
    <scope>NUCLEOTIDE SEQUENCE [LARGE SCALE GENOMIC DNA]</scope>
    <source>
        <strain evidence="1 2">MDJK44</strain>
    </source>
</reference>
<dbReference type="SUPFAM" id="SSF55729">
    <property type="entry name" value="Acyl-CoA N-acyltransferases (Nat)"/>
    <property type="match status" value="1"/>
</dbReference>
<keyword evidence="1" id="KW-0808">Transferase</keyword>
<accession>A0A1Z1WPF0</accession>
<dbReference type="Proteomes" id="UP000195880">
    <property type="component" value="Chromosome"/>
</dbReference>
<name>A0A1Z1WPF0_9ACTN</name>
<dbReference type="KEGG" id="salf:SMD44_07757"/>
<dbReference type="PANTHER" id="PTHR43441:SF11">
    <property type="entry name" value="RIBOSOMAL-PROTEIN-SERINE ACETYLTRANSFERASE"/>
    <property type="match status" value="1"/>
</dbReference>
<dbReference type="PANTHER" id="PTHR43441">
    <property type="entry name" value="RIBOSOMAL-PROTEIN-SERINE ACETYLTRANSFERASE"/>
    <property type="match status" value="1"/>
</dbReference>
<evidence type="ECO:0000313" key="1">
    <source>
        <dbReference type="EMBL" id="ARX88270.1"/>
    </source>
</evidence>
<gene>
    <name evidence="1" type="ORF">SMD44_07757</name>
</gene>
<organism evidence="1 2">
    <name type="scientific">Streptomyces alboflavus</name>
    <dbReference type="NCBI Taxonomy" id="67267"/>
    <lineage>
        <taxon>Bacteria</taxon>
        <taxon>Bacillati</taxon>
        <taxon>Actinomycetota</taxon>
        <taxon>Actinomycetes</taxon>
        <taxon>Kitasatosporales</taxon>
        <taxon>Streptomycetaceae</taxon>
        <taxon>Streptomyces</taxon>
    </lineage>
</organism>
<dbReference type="GO" id="GO:0008999">
    <property type="term" value="F:protein-N-terminal-alanine acetyltransferase activity"/>
    <property type="evidence" value="ECO:0007669"/>
    <property type="project" value="TreeGrafter"/>
</dbReference>
<dbReference type="Gene3D" id="3.40.630.30">
    <property type="match status" value="1"/>
</dbReference>
<evidence type="ECO:0000313" key="2">
    <source>
        <dbReference type="Proteomes" id="UP000195880"/>
    </source>
</evidence>
<proteinExistence type="predicted"/>
<protein>
    <submittedName>
        <fullName evidence="1">Acetyltransferase</fullName>
    </submittedName>
</protein>